<comment type="caution">
    <text evidence="2">The sequence shown here is derived from an EMBL/GenBank/DDBJ whole genome shotgun (WGS) entry which is preliminary data.</text>
</comment>
<sequence>MPRSEALTCPPQHLSPQEVAAPGQRLCYSLIPESIWREGSQPCMIIAINPGKGTWDDDASGLTSHRGEGSSTSAGSSISDTHDVVRT</sequence>
<feature type="compositionally biased region" description="Low complexity" evidence="1">
    <location>
        <begin position="69"/>
        <end position="79"/>
    </location>
</feature>
<dbReference type="Proteomes" id="UP000324222">
    <property type="component" value="Unassembled WGS sequence"/>
</dbReference>
<keyword evidence="3" id="KW-1185">Reference proteome</keyword>
<organism evidence="2 3">
    <name type="scientific">Portunus trituberculatus</name>
    <name type="common">Swimming crab</name>
    <name type="synonym">Neptunus trituberculatus</name>
    <dbReference type="NCBI Taxonomy" id="210409"/>
    <lineage>
        <taxon>Eukaryota</taxon>
        <taxon>Metazoa</taxon>
        <taxon>Ecdysozoa</taxon>
        <taxon>Arthropoda</taxon>
        <taxon>Crustacea</taxon>
        <taxon>Multicrustacea</taxon>
        <taxon>Malacostraca</taxon>
        <taxon>Eumalacostraca</taxon>
        <taxon>Eucarida</taxon>
        <taxon>Decapoda</taxon>
        <taxon>Pleocyemata</taxon>
        <taxon>Brachyura</taxon>
        <taxon>Eubrachyura</taxon>
        <taxon>Portunoidea</taxon>
        <taxon>Portunidae</taxon>
        <taxon>Portuninae</taxon>
        <taxon>Portunus</taxon>
    </lineage>
</organism>
<evidence type="ECO:0000313" key="3">
    <source>
        <dbReference type="Proteomes" id="UP000324222"/>
    </source>
</evidence>
<evidence type="ECO:0000256" key="1">
    <source>
        <dbReference type="SAM" id="MobiDB-lite"/>
    </source>
</evidence>
<accession>A0A5B7GQK4</accession>
<gene>
    <name evidence="2" type="ORF">E2C01_055205</name>
</gene>
<proteinExistence type="predicted"/>
<evidence type="ECO:0000313" key="2">
    <source>
        <dbReference type="EMBL" id="MPC61142.1"/>
    </source>
</evidence>
<protein>
    <submittedName>
        <fullName evidence="2">Uncharacterized protein</fullName>
    </submittedName>
</protein>
<reference evidence="2 3" key="1">
    <citation type="submission" date="2019-05" db="EMBL/GenBank/DDBJ databases">
        <title>Another draft genome of Portunus trituberculatus and its Hox gene families provides insights of decapod evolution.</title>
        <authorList>
            <person name="Jeong J.-H."/>
            <person name="Song I."/>
            <person name="Kim S."/>
            <person name="Choi T."/>
            <person name="Kim D."/>
            <person name="Ryu S."/>
            <person name="Kim W."/>
        </authorList>
    </citation>
    <scope>NUCLEOTIDE SEQUENCE [LARGE SCALE GENOMIC DNA]</scope>
    <source>
        <tissue evidence="2">Muscle</tissue>
    </source>
</reference>
<dbReference type="AlphaFoldDB" id="A0A5B7GQK4"/>
<dbReference type="EMBL" id="VSRR010018246">
    <property type="protein sequence ID" value="MPC61142.1"/>
    <property type="molecule type" value="Genomic_DNA"/>
</dbReference>
<name>A0A5B7GQK4_PORTR</name>
<feature type="region of interest" description="Disordered" evidence="1">
    <location>
        <begin position="54"/>
        <end position="87"/>
    </location>
</feature>